<protein>
    <recommendedName>
        <fullName evidence="8">GID complex catalytic subunit 2</fullName>
    </recommendedName>
    <alternativeName>
        <fullName evidence="7">Glucose-induced degradation protein 2</fullName>
    </alternativeName>
</protein>
<evidence type="ECO:0000256" key="2">
    <source>
        <dbReference type="ARBA" id="ARBA00022490"/>
    </source>
</evidence>
<dbReference type="GO" id="GO:0005634">
    <property type="term" value="C:nucleus"/>
    <property type="evidence" value="ECO:0007669"/>
    <property type="project" value="TreeGrafter"/>
</dbReference>
<dbReference type="GO" id="GO:0008270">
    <property type="term" value="F:zinc ion binding"/>
    <property type="evidence" value="ECO:0007669"/>
    <property type="project" value="UniProtKB-KW"/>
</dbReference>
<feature type="zinc finger region" description="RING-Gid-type" evidence="9">
    <location>
        <begin position="391"/>
        <end position="434"/>
    </location>
</feature>
<dbReference type="EMBL" id="HE580269">
    <property type="protein sequence ID" value="CCD24181.1"/>
    <property type="molecule type" value="Genomic_DNA"/>
</dbReference>
<dbReference type="PROSITE" id="PS51867">
    <property type="entry name" value="ZF_RING_GID"/>
    <property type="match status" value="1"/>
</dbReference>
<dbReference type="OrthoDB" id="1933281at2759"/>
<accession>G0W8S0</accession>
<evidence type="ECO:0000256" key="3">
    <source>
        <dbReference type="ARBA" id="ARBA00022723"/>
    </source>
</evidence>
<keyword evidence="5" id="KW-0862">Zinc</keyword>
<dbReference type="HOGENOM" id="CLU_020227_2_0_1"/>
<evidence type="ECO:0000259" key="11">
    <source>
        <dbReference type="PROSITE" id="PS51867"/>
    </source>
</evidence>
<feature type="compositionally biased region" description="Low complexity" evidence="10">
    <location>
        <begin position="53"/>
        <end position="81"/>
    </location>
</feature>
<dbReference type="STRING" id="1071378.G0W8S0"/>
<comment type="subcellular location">
    <subcellularLocation>
        <location evidence="1">Cytoplasm</location>
    </subcellularLocation>
</comment>
<dbReference type="eggNOG" id="KOG2817">
    <property type="taxonomic scope" value="Eukaryota"/>
</dbReference>
<dbReference type="PANTHER" id="PTHR12170">
    <property type="entry name" value="MACROPHAGE ERYTHROBLAST ATTACHER-RELATED"/>
    <property type="match status" value="1"/>
</dbReference>
<reference evidence="12 13" key="1">
    <citation type="journal article" date="2011" name="Proc. Natl. Acad. Sci. U.S.A.">
        <title>Evolutionary erosion of yeast sex chromosomes by mating-type switching accidents.</title>
        <authorList>
            <person name="Gordon J.L."/>
            <person name="Armisen D."/>
            <person name="Proux-Wera E."/>
            <person name="Oheigeartaigh S.S."/>
            <person name="Byrne K.P."/>
            <person name="Wolfe K.H."/>
        </authorList>
    </citation>
    <scope>NUCLEOTIDE SEQUENCE [LARGE SCALE GENOMIC DNA]</scope>
    <source>
        <strain evidence="13">ATCC 10597 / BCRC 20456 / CBS 421 / NBRC 0211 / NRRL Y-12639</strain>
    </source>
</reference>
<dbReference type="GO" id="GO:0005777">
    <property type="term" value="C:peroxisome"/>
    <property type="evidence" value="ECO:0007669"/>
    <property type="project" value="EnsemblFungi"/>
</dbReference>
<dbReference type="InterPro" id="IPR037683">
    <property type="entry name" value="Rmd5_dRing"/>
</dbReference>
<evidence type="ECO:0000256" key="10">
    <source>
        <dbReference type="SAM" id="MobiDB-lite"/>
    </source>
</evidence>
<dbReference type="AlphaFoldDB" id="G0W8S0"/>
<keyword evidence="13" id="KW-1185">Reference proteome</keyword>
<keyword evidence="4 9" id="KW-0863">Zinc-finger</keyword>
<dbReference type="InterPro" id="IPR045098">
    <property type="entry name" value="Fyv10_fam"/>
</dbReference>
<dbReference type="GO" id="GO:0043161">
    <property type="term" value="P:proteasome-mediated ubiquitin-dependent protein catabolic process"/>
    <property type="evidence" value="ECO:0007669"/>
    <property type="project" value="EnsemblFungi"/>
</dbReference>
<evidence type="ECO:0000256" key="4">
    <source>
        <dbReference type="ARBA" id="ARBA00022771"/>
    </source>
</evidence>
<dbReference type="GO" id="GO:0034657">
    <property type="term" value="C:GID complex"/>
    <property type="evidence" value="ECO:0007669"/>
    <property type="project" value="EnsemblFungi"/>
</dbReference>
<dbReference type="Proteomes" id="UP000000689">
    <property type="component" value="Chromosome 3"/>
</dbReference>
<dbReference type="Gene3D" id="3.30.40.10">
    <property type="entry name" value="Zinc/RING finger domain, C3HC4 (zinc finger)"/>
    <property type="match status" value="1"/>
</dbReference>
<dbReference type="GO" id="GO:0061630">
    <property type="term" value="F:ubiquitin protein ligase activity"/>
    <property type="evidence" value="ECO:0007669"/>
    <property type="project" value="EnsemblFungi"/>
</dbReference>
<evidence type="ECO:0000256" key="8">
    <source>
        <dbReference type="ARBA" id="ARBA00080744"/>
    </source>
</evidence>
<evidence type="ECO:0000313" key="12">
    <source>
        <dbReference type="EMBL" id="CCD24181.1"/>
    </source>
</evidence>
<dbReference type="GO" id="GO:0045721">
    <property type="term" value="P:negative regulation of gluconeogenesis"/>
    <property type="evidence" value="ECO:0007669"/>
    <property type="project" value="EnsemblFungi"/>
</dbReference>
<dbReference type="OMA" id="PYSLPCH"/>
<dbReference type="PANTHER" id="PTHR12170:SF3">
    <property type="entry name" value="GH10162P"/>
    <property type="match status" value="1"/>
</dbReference>
<evidence type="ECO:0000256" key="1">
    <source>
        <dbReference type="ARBA" id="ARBA00004496"/>
    </source>
</evidence>
<feature type="region of interest" description="Disordered" evidence="10">
    <location>
        <begin position="51"/>
        <end position="87"/>
    </location>
</feature>
<dbReference type="Pfam" id="PF10607">
    <property type="entry name" value="CTLH"/>
    <property type="match status" value="1"/>
</dbReference>
<evidence type="ECO:0000256" key="7">
    <source>
        <dbReference type="ARBA" id="ARBA00075398"/>
    </source>
</evidence>
<dbReference type="InterPro" id="IPR044063">
    <property type="entry name" value="ZF_RING_GID"/>
</dbReference>
<dbReference type="InterPro" id="IPR024964">
    <property type="entry name" value="CTLH/CRA"/>
</dbReference>
<sequence length="451" mass="52350">MVGLLPTLQNEFQKFYTQQESTGETQSNLQQCLNDTREFRMNLRKLKAHLNKQIQEQEQQQQQQQQSASTSNINLNSNSLIPDQTPDHEVVLDSKAVKRRKLIIEKVNKSHKQWEYSIRKNLKTSSQQYNKFGKIISNRLKEFDIDNVYSNKISNLRRKDIDDAIGYHITRYNVGDLPISSNGSGGEEDILQYLKTVYNVDEGISKKFVEMGTIIQDLKREDSTSCSRWLRLKENDNIYRPEFSSLEFELYIFNALQSIKKGEDIQAAKYFIQEIPKKLVMKKEKEIFSKISPLLTSVILGEKVPNLELLINEQLEKCISLFTTDFCSYYNLPIDSPIFLITLSGLISFQFFIKYKSIRATAHVDWSTKDELPFDVKLPEFLTHFHPVFICPVLKEETTEENPPFSLSCHHIISRKALDRLSKNGAVTFKCPYCPVNSSRAKTNRVEFLQI</sequence>
<evidence type="ECO:0000313" key="13">
    <source>
        <dbReference type="Proteomes" id="UP000000689"/>
    </source>
</evidence>
<name>G0W8S0_NAUDC</name>
<evidence type="ECO:0000256" key="9">
    <source>
        <dbReference type="PROSITE-ProRule" id="PRU01215"/>
    </source>
</evidence>
<proteinExistence type="inferred from homology"/>
<feature type="domain" description="RING-Gid-type" evidence="11">
    <location>
        <begin position="391"/>
        <end position="434"/>
    </location>
</feature>
<dbReference type="GeneID" id="11496314"/>
<organism evidence="12 13">
    <name type="scientific">Naumovozyma dairenensis (strain ATCC 10597 / BCRC 20456 / CBS 421 / NBRC 0211 / NRRL Y-12639)</name>
    <name type="common">Saccharomyces dairenensis</name>
    <dbReference type="NCBI Taxonomy" id="1071378"/>
    <lineage>
        <taxon>Eukaryota</taxon>
        <taxon>Fungi</taxon>
        <taxon>Dikarya</taxon>
        <taxon>Ascomycota</taxon>
        <taxon>Saccharomycotina</taxon>
        <taxon>Saccharomycetes</taxon>
        <taxon>Saccharomycetales</taxon>
        <taxon>Saccharomycetaceae</taxon>
        <taxon>Naumovozyma</taxon>
    </lineage>
</organism>
<dbReference type="GO" id="GO:0005829">
    <property type="term" value="C:cytosol"/>
    <property type="evidence" value="ECO:0007669"/>
    <property type="project" value="EnsemblFungi"/>
</dbReference>
<keyword evidence="3" id="KW-0479">Metal-binding</keyword>
<keyword evidence="2" id="KW-0963">Cytoplasm</keyword>
<dbReference type="InterPro" id="IPR013083">
    <property type="entry name" value="Znf_RING/FYVE/PHD"/>
</dbReference>
<evidence type="ECO:0000256" key="6">
    <source>
        <dbReference type="ARBA" id="ARBA00061136"/>
    </source>
</evidence>
<gene>
    <name evidence="12" type="primary">NDAI0C05220</name>
    <name evidence="12" type="ordered locus">NDAI_0C05220</name>
</gene>
<dbReference type="CDD" id="cd16652">
    <property type="entry name" value="dRING_Rmd5p-like"/>
    <property type="match status" value="1"/>
</dbReference>
<dbReference type="SUPFAM" id="SSF57850">
    <property type="entry name" value="RING/U-box"/>
    <property type="match status" value="1"/>
</dbReference>
<dbReference type="RefSeq" id="XP_003669424.1">
    <property type="nucleotide sequence ID" value="XM_003669376.1"/>
</dbReference>
<dbReference type="FunFam" id="3.30.40.10:FF:000143">
    <property type="entry name" value="Regulator of gluconeogenesis Rmd5"/>
    <property type="match status" value="1"/>
</dbReference>
<dbReference type="KEGG" id="ndi:NDAI_0C05220"/>
<comment type="similarity">
    <text evidence="6">Belongs to the RMD5/GID2 family.</text>
</comment>
<evidence type="ECO:0000256" key="5">
    <source>
        <dbReference type="ARBA" id="ARBA00022833"/>
    </source>
</evidence>